<sequence length="65" mass="7424">MNRAYVALLLIGLCLLLIALKYTLFPDLSWWWITAPLWGPLALALALTVFLFFYAVLITVYAKPH</sequence>
<keyword evidence="1" id="KW-0472">Membrane</keyword>
<keyword evidence="1" id="KW-1133">Transmembrane helix</keyword>
<reference evidence="2 3" key="1">
    <citation type="journal article" date="2018" name="Antonie Van Leeuwenhoek">
        <title>Larkinella terrae sp. nov., isolated from soil on Jeju Island, South Korea.</title>
        <authorList>
            <person name="Ten L.N."/>
            <person name="Jeon J."/>
            <person name="Park S.J."/>
            <person name="Park S."/>
            <person name="Lee S.Y."/>
            <person name="Kim M.K."/>
            <person name="Jung H.Y."/>
        </authorList>
    </citation>
    <scope>NUCLEOTIDE SEQUENCE [LARGE SCALE GENOMIC DNA]</scope>
    <source>
        <strain evidence="2 3">KCTC 52001</strain>
    </source>
</reference>
<dbReference type="EMBL" id="WJXZ01000006">
    <property type="protein sequence ID" value="MRS61886.1"/>
    <property type="molecule type" value="Genomic_DNA"/>
</dbReference>
<accession>A0A7K0EK86</accession>
<protein>
    <submittedName>
        <fullName evidence="2">Uncharacterized protein</fullName>
    </submittedName>
</protein>
<keyword evidence="1" id="KW-0812">Transmembrane</keyword>
<organism evidence="2 3">
    <name type="scientific">Larkinella terrae</name>
    <dbReference type="NCBI Taxonomy" id="2025311"/>
    <lineage>
        <taxon>Bacteria</taxon>
        <taxon>Pseudomonadati</taxon>
        <taxon>Bacteroidota</taxon>
        <taxon>Cytophagia</taxon>
        <taxon>Cytophagales</taxon>
        <taxon>Spirosomataceae</taxon>
        <taxon>Larkinella</taxon>
    </lineage>
</organism>
<proteinExistence type="predicted"/>
<evidence type="ECO:0000313" key="2">
    <source>
        <dbReference type="EMBL" id="MRS61886.1"/>
    </source>
</evidence>
<dbReference type="AlphaFoldDB" id="A0A7K0EK86"/>
<evidence type="ECO:0000256" key="1">
    <source>
        <dbReference type="SAM" id="Phobius"/>
    </source>
</evidence>
<gene>
    <name evidence="2" type="ORF">GJJ30_11360</name>
</gene>
<dbReference type="Proteomes" id="UP000441754">
    <property type="component" value="Unassembled WGS sequence"/>
</dbReference>
<name>A0A7K0EK86_9BACT</name>
<evidence type="ECO:0000313" key="3">
    <source>
        <dbReference type="Proteomes" id="UP000441754"/>
    </source>
</evidence>
<feature type="transmembrane region" description="Helical" evidence="1">
    <location>
        <begin position="37"/>
        <end position="62"/>
    </location>
</feature>
<dbReference type="RefSeq" id="WP_154175275.1">
    <property type="nucleotide sequence ID" value="NZ_WJXZ01000006.1"/>
</dbReference>
<keyword evidence="3" id="KW-1185">Reference proteome</keyword>
<comment type="caution">
    <text evidence="2">The sequence shown here is derived from an EMBL/GenBank/DDBJ whole genome shotgun (WGS) entry which is preliminary data.</text>
</comment>